<accession>A0AB38R6F0</accession>
<dbReference type="AlphaFoldDB" id="A0AB38R6F0"/>
<keyword evidence="2" id="KW-0614">Plasmid</keyword>
<keyword evidence="1" id="KW-0175">Coiled coil</keyword>
<evidence type="ECO:0000313" key="3">
    <source>
        <dbReference type="Proteomes" id="UP001058458"/>
    </source>
</evidence>
<gene>
    <name evidence="2" type="ORF">IMI45_20225</name>
</gene>
<sequence length="159" mass="18820">MLSNTQYLSSLKKEQELKQKWEKRKKELEKCLDKLTKALNTKEWLEQHGLPVYQQLQQEIEELSQKTKQLKCEIKNLFSECEKLREQNNSGNLRHVVYMLYTEQGLSIEQFAKLVDSSPEEILELTKDGIVTEALLERICSFFGISKTKEFMKYVRIII</sequence>
<evidence type="ECO:0008006" key="4">
    <source>
        <dbReference type="Google" id="ProtNLM"/>
    </source>
</evidence>
<proteinExistence type="predicted"/>
<organism evidence="2 3">
    <name type="scientific">Parageobacillus thermoglucosidasius</name>
    <name type="common">Geobacillus thermoglucosidasius</name>
    <dbReference type="NCBI Taxonomy" id="1426"/>
    <lineage>
        <taxon>Bacteria</taxon>
        <taxon>Bacillati</taxon>
        <taxon>Bacillota</taxon>
        <taxon>Bacilli</taxon>
        <taxon>Bacillales</taxon>
        <taxon>Anoxybacillaceae</taxon>
        <taxon>Parageobacillus</taxon>
    </lineage>
</organism>
<name>A0AB38R6F0_PARTM</name>
<geneLocation type="plasmid" evidence="2 3">
    <name>unnamed2</name>
</geneLocation>
<reference evidence="2" key="1">
    <citation type="submission" date="2020-10" db="EMBL/GenBank/DDBJ databases">
        <authorList>
            <person name="Delgado J.A."/>
            <person name="Gonzalez J.M."/>
        </authorList>
    </citation>
    <scope>NUCLEOTIDE SEQUENCE</scope>
    <source>
        <strain evidence="2">23.6</strain>
        <plasmid evidence="2">unnamed2</plasmid>
    </source>
</reference>
<protein>
    <recommendedName>
        <fullName evidence="4">HTH cro/C1-type domain-containing protein</fullName>
    </recommendedName>
</protein>
<dbReference type="RefSeq" id="WP_248296016.1">
    <property type="nucleotide sequence ID" value="NZ_CP063416.1"/>
</dbReference>
<evidence type="ECO:0000256" key="1">
    <source>
        <dbReference type="SAM" id="Coils"/>
    </source>
</evidence>
<dbReference type="EMBL" id="CP063416">
    <property type="protein sequence ID" value="UOE78426.1"/>
    <property type="molecule type" value="Genomic_DNA"/>
</dbReference>
<feature type="coiled-coil region" evidence="1">
    <location>
        <begin position="11"/>
        <end position="87"/>
    </location>
</feature>
<evidence type="ECO:0000313" key="2">
    <source>
        <dbReference type="EMBL" id="UOE78426.1"/>
    </source>
</evidence>
<dbReference type="Proteomes" id="UP001058458">
    <property type="component" value="Plasmid unnamed2"/>
</dbReference>